<dbReference type="AlphaFoldDB" id="A0A1Q2D512"/>
<dbReference type="RefSeq" id="WP_077275580.1">
    <property type="nucleotide sequence ID" value="NZ_CP019609.1"/>
</dbReference>
<proteinExistence type="predicted"/>
<evidence type="ECO:0000313" key="1">
    <source>
        <dbReference type="EMBL" id="AQP53490.1"/>
    </source>
</evidence>
<dbReference type="OrthoDB" id="2200142at2"/>
<keyword evidence="2" id="KW-1185">Reference proteome</keyword>
<dbReference type="EMBL" id="CP019609">
    <property type="protein sequence ID" value="AQP53490.1"/>
    <property type="molecule type" value="Genomic_DNA"/>
</dbReference>
<gene>
    <name evidence="1" type="ORF">BW732_04110</name>
</gene>
<sequence length="73" mass="8420">MSKTLISIGSIIDYPTVHKEKITGKVELILSNTILIRDKYDDTHLVLKKAVEKDGFDIDEKTYVYATRYSRNN</sequence>
<organism evidence="1 2">
    <name type="scientific">Vagococcus penaei</name>
    <dbReference type="NCBI Taxonomy" id="633807"/>
    <lineage>
        <taxon>Bacteria</taxon>
        <taxon>Bacillati</taxon>
        <taxon>Bacillota</taxon>
        <taxon>Bacilli</taxon>
        <taxon>Lactobacillales</taxon>
        <taxon>Enterococcaceae</taxon>
        <taxon>Vagococcus</taxon>
    </lineage>
</organism>
<protein>
    <submittedName>
        <fullName evidence="1">Uncharacterized protein</fullName>
    </submittedName>
</protein>
<evidence type="ECO:0000313" key="2">
    <source>
        <dbReference type="Proteomes" id="UP000188246"/>
    </source>
</evidence>
<reference evidence="1 2" key="1">
    <citation type="journal article" date="2010" name="Int. J. Syst. Evol. Microbiol.">
        <title>Vagococcus penaei sp. nov., isolated from spoilage microbiota of cooked shrimp (Penaeus vannamei).</title>
        <authorList>
            <person name="Jaffres E."/>
            <person name="Prevost H."/>
            <person name="Rossero A."/>
            <person name="Joffraud J.J."/>
            <person name="Dousset X."/>
        </authorList>
    </citation>
    <scope>NUCLEOTIDE SEQUENCE [LARGE SCALE GENOMIC DNA]</scope>
    <source>
        <strain evidence="1 2">CD276</strain>
    </source>
</reference>
<name>A0A1Q2D512_9ENTE</name>
<accession>A0A1Q2D512</accession>
<dbReference type="KEGG" id="vpi:BW732_04110"/>
<dbReference type="Proteomes" id="UP000188246">
    <property type="component" value="Chromosome"/>
</dbReference>